<dbReference type="Proteomes" id="UP000030901">
    <property type="component" value="Chromosome"/>
</dbReference>
<keyword evidence="7 12" id="KW-0798">TonB box</keyword>
<proteinExistence type="inferred from homology"/>
<evidence type="ECO:0000256" key="5">
    <source>
        <dbReference type="ARBA" id="ARBA00022692"/>
    </source>
</evidence>
<dbReference type="PROSITE" id="PS00430">
    <property type="entry name" value="TONB_DEPENDENT_REC_1"/>
    <property type="match status" value="1"/>
</dbReference>
<evidence type="ECO:0000256" key="12">
    <source>
        <dbReference type="PROSITE-ProRule" id="PRU10143"/>
    </source>
</evidence>
<evidence type="ECO:0000256" key="7">
    <source>
        <dbReference type="ARBA" id="ARBA00023077"/>
    </source>
</evidence>
<dbReference type="OrthoDB" id="9760620at2"/>
<dbReference type="InterPro" id="IPR039426">
    <property type="entry name" value="TonB-dep_rcpt-like"/>
</dbReference>
<accession>A0A0A7S620</accession>
<evidence type="ECO:0000256" key="6">
    <source>
        <dbReference type="ARBA" id="ARBA00022729"/>
    </source>
</evidence>
<dbReference type="PROSITE" id="PS52016">
    <property type="entry name" value="TONB_DEPENDENT_REC_3"/>
    <property type="match status" value="1"/>
</dbReference>
<dbReference type="EMBL" id="CP009056">
    <property type="protein sequence ID" value="AJA44736.1"/>
    <property type="molecule type" value="Genomic_DNA"/>
</dbReference>
<keyword evidence="4 11" id="KW-1134">Transmembrane beta strand</keyword>
<dbReference type="PANTHER" id="PTHR30069">
    <property type="entry name" value="TONB-DEPENDENT OUTER MEMBRANE RECEPTOR"/>
    <property type="match status" value="1"/>
</dbReference>
<evidence type="ECO:0000256" key="11">
    <source>
        <dbReference type="PROSITE-ProRule" id="PRU01360"/>
    </source>
</evidence>
<evidence type="ECO:0000313" key="17">
    <source>
        <dbReference type="Proteomes" id="UP000030901"/>
    </source>
</evidence>
<protein>
    <submittedName>
        <fullName evidence="16">Outer membrane receptor for ferrienterochelin and colicins</fullName>
    </submittedName>
</protein>
<evidence type="ECO:0000256" key="3">
    <source>
        <dbReference type="ARBA" id="ARBA00022448"/>
    </source>
</evidence>
<keyword evidence="3 11" id="KW-0813">Transport</keyword>
<evidence type="ECO:0000256" key="9">
    <source>
        <dbReference type="ARBA" id="ARBA00023170"/>
    </source>
</evidence>
<feature type="signal peptide" evidence="13">
    <location>
        <begin position="1"/>
        <end position="28"/>
    </location>
</feature>
<dbReference type="GO" id="GO:0044718">
    <property type="term" value="P:siderophore transmembrane transport"/>
    <property type="evidence" value="ECO:0007669"/>
    <property type="project" value="TreeGrafter"/>
</dbReference>
<dbReference type="InterPro" id="IPR036942">
    <property type="entry name" value="Beta-barrel_TonB_sf"/>
</dbReference>
<evidence type="ECO:0000256" key="1">
    <source>
        <dbReference type="ARBA" id="ARBA00004571"/>
    </source>
</evidence>
<organism evidence="16 17">
    <name type="scientific">Frischella perrara</name>
    <dbReference type="NCBI Taxonomy" id="1267021"/>
    <lineage>
        <taxon>Bacteria</taxon>
        <taxon>Pseudomonadati</taxon>
        <taxon>Pseudomonadota</taxon>
        <taxon>Gammaproteobacteria</taxon>
        <taxon>Orbales</taxon>
        <taxon>Orbaceae</taxon>
        <taxon>Frischella</taxon>
    </lineage>
</organism>
<dbReference type="InterPro" id="IPR000531">
    <property type="entry name" value="Beta-barrel_TonB"/>
</dbReference>
<evidence type="ECO:0000256" key="4">
    <source>
        <dbReference type="ARBA" id="ARBA00022452"/>
    </source>
</evidence>
<feature type="domain" description="TonB-dependent receptor plug" evidence="15">
    <location>
        <begin position="48"/>
        <end position="153"/>
    </location>
</feature>
<feature type="chain" id="PRO_5002033828" evidence="13">
    <location>
        <begin position="29"/>
        <end position="710"/>
    </location>
</feature>
<dbReference type="SUPFAM" id="SSF56935">
    <property type="entry name" value="Porins"/>
    <property type="match status" value="1"/>
</dbReference>
<keyword evidence="6 13" id="KW-0732">Signal</keyword>
<keyword evidence="9 16" id="KW-0675">Receptor</keyword>
<evidence type="ECO:0000313" key="16">
    <source>
        <dbReference type="EMBL" id="AJA44736.1"/>
    </source>
</evidence>
<feature type="domain" description="TonB-dependent receptor-like beta-barrel" evidence="14">
    <location>
        <begin position="189"/>
        <end position="683"/>
    </location>
</feature>
<keyword evidence="17" id="KW-1185">Reference proteome</keyword>
<dbReference type="CDD" id="cd01347">
    <property type="entry name" value="ligand_gated_channel"/>
    <property type="match status" value="1"/>
</dbReference>
<keyword evidence="10 11" id="KW-0998">Cell outer membrane</keyword>
<gene>
    <name evidence="16" type="ORF">FPB0191_00910</name>
</gene>
<keyword evidence="8 11" id="KW-0472">Membrane</keyword>
<reference evidence="16 17" key="1">
    <citation type="journal article" date="2014" name="Appl. Environ. Microbiol.">
        <title>Gut symbionts from distinct hosts exhibit genotoxic activity via divergent colibactin biosynthetic pathways.</title>
        <authorList>
            <person name="Engel P."/>
            <person name="Vizcaino M.I."/>
            <person name="Crawford J.M."/>
        </authorList>
    </citation>
    <scope>NUCLEOTIDE SEQUENCE [LARGE SCALE GENOMIC DNA]</scope>
    <source>
        <strain evidence="16 17">PEB0191</strain>
    </source>
</reference>
<evidence type="ECO:0000256" key="13">
    <source>
        <dbReference type="SAM" id="SignalP"/>
    </source>
</evidence>
<name>A0A0A7S620_FRIPE</name>
<dbReference type="PANTHER" id="PTHR30069:SF29">
    <property type="entry name" value="HEMOGLOBIN AND HEMOGLOBIN-HAPTOGLOBIN-BINDING PROTEIN 1-RELATED"/>
    <property type="match status" value="1"/>
</dbReference>
<evidence type="ECO:0000256" key="2">
    <source>
        <dbReference type="ARBA" id="ARBA00008143"/>
    </source>
</evidence>
<evidence type="ECO:0000259" key="15">
    <source>
        <dbReference type="Pfam" id="PF07715"/>
    </source>
</evidence>
<dbReference type="Pfam" id="PF00593">
    <property type="entry name" value="TonB_dep_Rec_b-barrel"/>
    <property type="match status" value="1"/>
</dbReference>
<dbReference type="RefSeq" id="WP_039104351.1">
    <property type="nucleotide sequence ID" value="NZ_CP009056.1"/>
</dbReference>
<dbReference type="GO" id="GO:0015344">
    <property type="term" value="F:siderophore uptake transmembrane transporter activity"/>
    <property type="evidence" value="ECO:0007669"/>
    <property type="project" value="TreeGrafter"/>
</dbReference>
<evidence type="ECO:0000256" key="8">
    <source>
        <dbReference type="ARBA" id="ARBA00023136"/>
    </source>
</evidence>
<dbReference type="Pfam" id="PF07715">
    <property type="entry name" value="Plug"/>
    <property type="match status" value="1"/>
</dbReference>
<dbReference type="HOGENOM" id="CLU_008287_18_5_6"/>
<dbReference type="InterPro" id="IPR010916">
    <property type="entry name" value="TonB_box_CS"/>
</dbReference>
<evidence type="ECO:0000259" key="14">
    <source>
        <dbReference type="Pfam" id="PF00593"/>
    </source>
</evidence>
<feature type="short sequence motif" description="TonB box" evidence="12">
    <location>
        <begin position="34"/>
        <end position="40"/>
    </location>
</feature>
<dbReference type="GO" id="GO:0009279">
    <property type="term" value="C:cell outer membrane"/>
    <property type="evidence" value="ECO:0007669"/>
    <property type="project" value="UniProtKB-SubCell"/>
</dbReference>
<dbReference type="STRING" id="1267021.FPB0191_00910"/>
<dbReference type="Gene3D" id="2.170.130.10">
    <property type="entry name" value="TonB-dependent receptor, plug domain"/>
    <property type="match status" value="1"/>
</dbReference>
<keyword evidence="5 11" id="KW-0812">Transmembrane</keyword>
<dbReference type="KEGG" id="fpp:FPB0191_00910"/>
<comment type="subcellular location">
    <subcellularLocation>
        <location evidence="1 11">Cell outer membrane</location>
        <topology evidence="1 11">Multi-pass membrane protein</topology>
    </subcellularLocation>
</comment>
<sequence>MMKIAIKINTTILYGSCVLLSLVNHAQADNNTDTLVVTGTRTEKRIWDSSVSAYVLDRETLERNNSDSIGEALRDIPGIEIYDNATAGRKQIIIRGESPSHVLMLVDGQEVSYQRSGHGSGAGLLIDPDSIERIEVIKGPHSVLYGSQAIGGVINFITKKGSSDKQAFSGHLKSIYDGSSSGFTQLGAAYGTLDNFSYRISGNYSDYGDKRTPEGRLKNTDFGNKGLSSWFGYHFNQHSFGLALESYKLHTQTYNNNDSSSELKSFLVKLPRVERQKIGLFYDYVTDNHIIKNIHFDVYNQKIARQFRNDLVIEPNPRINNHIKTNTNDQQHSQGINLQTDFQFNDHVKLVTGAQYLQDKVKQNSHKHVDFTSRIIPSYQKDVNSRNQWQQSSISLFGQNEWKINDKLVWNLGLRKYWLESKVLSGTSKTTQIYPAGQRPNSVINSKDKRKQVHDNTLVISSGMTYEVDDNNIFRASFAQGYVYPTLTHLYAVTSAASQTIYGNPHLKAEKSNNFEIGLRHSSDNWIIDTAIFYSSARNYITEMICNGESVCNGSRGSKYNVYYNNANKAKTYGSEITIEYNQWDVIPYLNTNFMRRKLETPNYKTYSSNTPMINGRVGLRNTHFFSSFDLSSDIYMRFASKSKKRSDNTRYEYNGWSAVNLNLFAEFGDKRQYSLGVDLNNIFNKHYQTAHESIPAAKFHAVVSGSIKF</sequence>
<comment type="similarity">
    <text evidence="2">Belongs to the TonB-dependent receptor family. Hemoglobin/haptoglobin binding protein subfamily.</text>
</comment>
<evidence type="ECO:0000256" key="10">
    <source>
        <dbReference type="ARBA" id="ARBA00023237"/>
    </source>
</evidence>
<dbReference type="InterPro" id="IPR037066">
    <property type="entry name" value="Plug_dom_sf"/>
</dbReference>
<dbReference type="AlphaFoldDB" id="A0A0A7S620"/>
<dbReference type="Gene3D" id="2.40.170.20">
    <property type="entry name" value="TonB-dependent receptor, beta-barrel domain"/>
    <property type="match status" value="1"/>
</dbReference>
<dbReference type="InterPro" id="IPR012910">
    <property type="entry name" value="Plug_dom"/>
</dbReference>